<evidence type="ECO:0000313" key="11">
    <source>
        <dbReference type="Proteomes" id="UP001499884"/>
    </source>
</evidence>
<dbReference type="EMBL" id="BAABEP010000007">
    <property type="protein sequence ID" value="GAA3720049.1"/>
    <property type="molecule type" value="Genomic_DNA"/>
</dbReference>
<evidence type="ECO:0000256" key="1">
    <source>
        <dbReference type="ARBA" id="ARBA00004651"/>
    </source>
</evidence>
<keyword evidence="6 8" id="KW-0472">Membrane</keyword>
<evidence type="ECO:0000256" key="2">
    <source>
        <dbReference type="ARBA" id="ARBA00010792"/>
    </source>
</evidence>
<dbReference type="PANTHER" id="PTHR42709:SF6">
    <property type="entry name" value="UNDECAPRENYL PHOSPHATE TRANSPORTER A"/>
    <property type="match status" value="1"/>
</dbReference>
<comment type="caution">
    <text evidence="10">The sequence shown here is derived from an EMBL/GenBank/DDBJ whole genome shotgun (WGS) entry which is preliminary data.</text>
</comment>
<evidence type="ECO:0000256" key="5">
    <source>
        <dbReference type="ARBA" id="ARBA00022989"/>
    </source>
</evidence>
<feature type="domain" description="VTT" evidence="9">
    <location>
        <begin position="42"/>
        <end position="168"/>
    </location>
</feature>
<reference evidence="11" key="1">
    <citation type="journal article" date="2019" name="Int. J. Syst. Evol. Microbiol.">
        <title>The Global Catalogue of Microorganisms (GCM) 10K type strain sequencing project: providing services to taxonomists for standard genome sequencing and annotation.</title>
        <authorList>
            <consortium name="The Broad Institute Genomics Platform"/>
            <consortium name="The Broad Institute Genome Sequencing Center for Infectious Disease"/>
            <person name="Wu L."/>
            <person name="Ma J."/>
        </authorList>
    </citation>
    <scope>NUCLEOTIDE SEQUENCE [LARGE SCALE GENOMIC DNA]</scope>
    <source>
        <strain evidence="11">JCM 30846</strain>
    </source>
</reference>
<dbReference type="PANTHER" id="PTHR42709">
    <property type="entry name" value="ALKALINE PHOSPHATASE LIKE PROTEIN"/>
    <property type="match status" value="1"/>
</dbReference>
<evidence type="ECO:0000259" key="9">
    <source>
        <dbReference type="Pfam" id="PF09335"/>
    </source>
</evidence>
<feature type="compositionally biased region" description="Low complexity" evidence="7">
    <location>
        <begin position="213"/>
        <end position="226"/>
    </location>
</feature>
<accession>A0ABP7EK86</accession>
<evidence type="ECO:0000256" key="3">
    <source>
        <dbReference type="ARBA" id="ARBA00022475"/>
    </source>
</evidence>
<dbReference type="RefSeq" id="WP_345643316.1">
    <property type="nucleotide sequence ID" value="NZ_BAABEP010000007.1"/>
</dbReference>
<gene>
    <name evidence="10" type="ORF">GCM10023082_16820</name>
</gene>
<evidence type="ECO:0000313" key="10">
    <source>
        <dbReference type="EMBL" id="GAA3720049.1"/>
    </source>
</evidence>
<proteinExistence type="inferred from homology"/>
<dbReference type="Proteomes" id="UP001499884">
    <property type="component" value="Unassembled WGS sequence"/>
</dbReference>
<feature type="compositionally biased region" description="Basic and acidic residues" evidence="7">
    <location>
        <begin position="230"/>
        <end position="239"/>
    </location>
</feature>
<feature type="transmembrane region" description="Helical" evidence="8">
    <location>
        <begin position="12"/>
        <end position="35"/>
    </location>
</feature>
<feature type="region of interest" description="Disordered" evidence="7">
    <location>
        <begin position="211"/>
        <end position="239"/>
    </location>
</feature>
<keyword evidence="5 8" id="KW-1133">Transmembrane helix</keyword>
<name>A0ABP7EK86_9ACTN</name>
<keyword evidence="11" id="KW-1185">Reference proteome</keyword>
<comment type="subcellular location">
    <subcellularLocation>
        <location evidence="1">Cell membrane</location>
        <topology evidence="1">Multi-pass membrane protein</topology>
    </subcellularLocation>
</comment>
<keyword evidence="3" id="KW-1003">Cell membrane</keyword>
<keyword evidence="4 8" id="KW-0812">Transmembrane</keyword>
<comment type="similarity">
    <text evidence="2">Belongs to the DedA family.</text>
</comment>
<protein>
    <recommendedName>
        <fullName evidence="9">VTT domain-containing protein</fullName>
    </recommendedName>
</protein>
<organism evidence="10 11">
    <name type="scientific">Streptomyces tremellae</name>
    <dbReference type="NCBI Taxonomy" id="1124239"/>
    <lineage>
        <taxon>Bacteria</taxon>
        <taxon>Bacillati</taxon>
        <taxon>Actinomycetota</taxon>
        <taxon>Actinomycetes</taxon>
        <taxon>Kitasatosporales</taxon>
        <taxon>Streptomycetaceae</taxon>
        <taxon>Streptomyces</taxon>
    </lineage>
</organism>
<evidence type="ECO:0000256" key="4">
    <source>
        <dbReference type="ARBA" id="ARBA00022692"/>
    </source>
</evidence>
<feature type="transmembrane region" description="Helical" evidence="8">
    <location>
        <begin position="181"/>
        <end position="201"/>
    </location>
</feature>
<dbReference type="InterPro" id="IPR051311">
    <property type="entry name" value="DedA_domain"/>
</dbReference>
<feature type="transmembrane region" description="Helical" evidence="8">
    <location>
        <begin position="47"/>
        <end position="75"/>
    </location>
</feature>
<dbReference type="Pfam" id="PF09335">
    <property type="entry name" value="VTT_dom"/>
    <property type="match status" value="1"/>
</dbReference>
<evidence type="ECO:0000256" key="7">
    <source>
        <dbReference type="SAM" id="MobiDB-lite"/>
    </source>
</evidence>
<sequence>MPLADAPPNLPGVLGGIAPVLDHWGYLAVGGLLFLEDFGIPVPGETILIASAVYAGAGRLNMVAVVAIAVVAAVLGDNVGYAIGRFGGHRLVDRYGKYVLLTPERVKKAEEFFQRHGGKIVTVARFVDGLRQANGIIAGMTLMPWRRFLLFNALGAVLWVGAWSGVGYVAGQHLDTVYPQIQRYELVLAAVVAAALVLLVLRHVRRRRRARADAAARPAGQAAASDDPGEGPRPRERSR</sequence>
<dbReference type="InterPro" id="IPR032816">
    <property type="entry name" value="VTT_dom"/>
</dbReference>
<evidence type="ECO:0000256" key="6">
    <source>
        <dbReference type="ARBA" id="ARBA00023136"/>
    </source>
</evidence>
<feature type="transmembrane region" description="Helical" evidence="8">
    <location>
        <begin position="148"/>
        <end position="169"/>
    </location>
</feature>
<evidence type="ECO:0000256" key="8">
    <source>
        <dbReference type="SAM" id="Phobius"/>
    </source>
</evidence>